<sequence length="39" mass="4340">MVKAVKALEQKWIIPLMRVIPISISVPAYIILLICAGTF</sequence>
<comment type="caution">
    <text evidence="2">The sequence shown here is derived from an EMBL/GenBank/DDBJ whole genome shotgun (WGS) entry which is preliminary data.</text>
</comment>
<feature type="transmembrane region" description="Helical" evidence="1">
    <location>
        <begin position="12"/>
        <end position="36"/>
    </location>
</feature>
<protein>
    <submittedName>
        <fullName evidence="2">Uncharacterized protein</fullName>
    </submittedName>
</protein>
<dbReference type="AlphaFoldDB" id="B7ANK5"/>
<evidence type="ECO:0000313" key="3">
    <source>
        <dbReference type="Proteomes" id="UP000003136"/>
    </source>
</evidence>
<dbReference type="Proteomes" id="UP000003136">
    <property type="component" value="Unassembled WGS sequence"/>
</dbReference>
<keyword evidence="1" id="KW-0812">Transmembrane</keyword>
<dbReference type="STRING" id="483218.BACPEC_00259"/>
<accession>B7ANK5</accession>
<gene>
    <name evidence="2" type="ORF">BACPEC_00259</name>
</gene>
<keyword evidence="1" id="KW-0472">Membrane</keyword>
<reference evidence="2 3" key="2">
    <citation type="submission" date="2008-11" db="EMBL/GenBank/DDBJ databases">
        <authorList>
            <person name="Fulton L."/>
            <person name="Clifton S."/>
            <person name="Fulton B."/>
            <person name="Xu J."/>
            <person name="Minx P."/>
            <person name="Pepin K.H."/>
            <person name="Johnson M."/>
            <person name="Bhonagiri V."/>
            <person name="Nash W.E."/>
            <person name="Mardis E.R."/>
            <person name="Wilson R.K."/>
        </authorList>
    </citation>
    <scope>NUCLEOTIDE SEQUENCE [LARGE SCALE GENOMIC DNA]</scope>
    <source>
        <strain evidence="2 3">ATCC 43243</strain>
    </source>
</reference>
<dbReference type="EMBL" id="ABVQ01000032">
    <property type="protein sequence ID" value="EEC58740.1"/>
    <property type="molecule type" value="Genomic_DNA"/>
</dbReference>
<reference evidence="2 3" key="1">
    <citation type="submission" date="2008-11" db="EMBL/GenBank/DDBJ databases">
        <title>Draft genome sequence of Bacteroides pectinophilus (ATCC 43243).</title>
        <authorList>
            <person name="Sudarsanam P."/>
            <person name="Ley R."/>
            <person name="Guruge J."/>
            <person name="Turnbaugh P.J."/>
            <person name="Mahowald M."/>
            <person name="Liep D."/>
            <person name="Gordon J."/>
        </authorList>
    </citation>
    <scope>NUCLEOTIDE SEQUENCE [LARGE SCALE GENOMIC DNA]</scope>
    <source>
        <strain evidence="2 3">ATCC 43243</strain>
    </source>
</reference>
<keyword evidence="1" id="KW-1133">Transmembrane helix</keyword>
<organism evidence="2 3">
    <name type="scientific">[Bacteroides] pectinophilus ATCC 43243</name>
    <dbReference type="NCBI Taxonomy" id="483218"/>
    <lineage>
        <taxon>Bacteria</taxon>
        <taxon>Bacillati</taxon>
        <taxon>Bacillota</taxon>
        <taxon>Clostridia</taxon>
        <taxon>Eubacteriales</taxon>
    </lineage>
</organism>
<keyword evidence="3" id="KW-1185">Reference proteome</keyword>
<evidence type="ECO:0000256" key="1">
    <source>
        <dbReference type="SAM" id="Phobius"/>
    </source>
</evidence>
<dbReference type="HOGENOM" id="CLU_3304937_0_0_9"/>
<evidence type="ECO:0000313" key="2">
    <source>
        <dbReference type="EMBL" id="EEC58740.1"/>
    </source>
</evidence>
<name>B7ANK5_9FIRM</name>
<proteinExistence type="predicted"/>